<accession>A0ABN6N6X0</accession>
<name>A0ABN6N6X0_9BACT</name>
<gene>
    <name evidence="7 8" type="primary">pcm</name>
    <name evidence="8" type="ORF">AMPC_07850</name>
</gene>
<dbReference type="PROSITE" id="PS01279">
    <property type="entry name" value="PCMT"/>
    <property type="match status" value="1"/>
</dbReference>
<comment type="function">
    <text evidence="7">Catalyzes the methyl esterification of L-isoaspartyl residues in peptides and proteins that result from spontaneous decomposition of normal L-aspartyl and L-asparaginyl residues. It plays a role in the repair and/or degradation of damaged proteins.</text>
</comment>
<reference evidence="9" key="1">
    <citation type="journal article" date="2022" name="Int. J. Syst. Evol. Microbiol.">
        <title>Anaeromyxobacter oryzae sp. nov., Anaeromyxobacter diazotrophicus sp. nov. and Anaeromyxobacter paludicola sp. nov., isolated from paddy soils.</title>
        <authorList>
            <person name="Itoh H."/>
            <person name="Xu Z."/>
            <person name="Mise K."/>
            <person name="Masuda Y."/>
            <person name="Ushijima N."/>
            <person name="Hayakawa C."/>
            <person name="Shiratori Y."/>
            <person name="Senoo K."/>
        </authorList>
    </citation>
    <scope>NUCLEOTIDE SEQUENCE [LARGE SCALE GENOMIC DNA]</scope>
    <source>
        <strain evidence="9">Red630</strain>
    </source>
</reference>
<dbReference type="PANTHER" id="PTHR11579">
    <property type="entry name" value="PROTEIN-L-ISOASPARTATE O-METHYLTRANSFERASE"/>
    <property type="match status" value="1"/>
</dbReference>
<dbReference type="NCBIfam" id="TIGR00080">
    <property type="entry name" value="pimt"/>
    <property type="match status" value="1"/>
</dbReference>
<dbReference type="EMBL" id="AP025592">
    <property type="protein sequence ID" value="BDG07672.1"/>
    <property type="molecule type" value="Genomic_DNA"/>
</dbReference>
<evidence type="ECO:0000256" key="5">
    <source>
        <dbReference type="ARBA" id="ARBA00022679"/>
    </source>
</evidence>
<evidence type="ECO:0000256" key="6">
    <source>
        <dbReference type="ARBA" id="ARBA00022691"/>
    </source>
</evidence>
<dbReference type="EC" id="2.1.1.77" evidence="7"/>
<evidence type="ECO:0000256" key="7">
    <source>
        <dbReference type="HAMAP-Rule" id="MF_00090"/>
    </source>
</evidence>
<evidence type="ECO:0000256" key="2">
    <source>
        <dbReference type="ARBA" id="ARBA00005369"/>
    </source>
</evidence>
<keyword evidence="6 7" id="KW-0949">S-adenosyl-L-methionine</keyword>
<evidence type="ECO:0000313" key="8">
    <source>
        <dbReference type="EMBL" id="BDG07672.1"/>
    </source>
</evidence>
<comment type="catalytic activity">
    <reaction evidence="7">
        <text>[protein]-L-isoaspartate + S-adenosyl-L-methionine = [protein]-L-isoaspartate alpha-methyl ester + S-adenosyl-L-homocysteine</text>
        <dbReference type="Rhea" id="RHEA:12705"/>
        <dbReference type="Rhea" id="RHEA-COMP:12143"/>
        <dbReference type="Rhea" id="RHEA-COMP:12144"/>
        <dbReference type="ChEBI" id="CHEBI:57856"/>
        <dbReference type="ChEBI" id="CHEBI:59789"/>
        <dbReference type="ChEBI" id="CHEBI:90596"/>
        <dbReference type="ChEBI" id="CHEBI:90598"/>
        <dbReference type="EC" id="2.1.1.77"/>
    </reaction>
</comment>
<evidence type="ECO:0000256" key="3">
    <source>
        <dbReference type="ARBA" id="ARBA00022490"/>
    </source>
</evidence>
<comment type="similarity">
    <text evidence="2 7">Belongs to the methyltransferase superfamily. L-isoaspartyl/D-aspartyl protein methyltransferase family.</text>
</comment>
<keyword evidence="5 7" id="KW-0808">Transferase</keyword>
<dbReference type="InterPro" id="IPR029063">
    <property type="entry name" value="SAM-dependent_MTases_sf"/>
</dbReference>
<dbReference type="Proteomes" id="UP001162734">
    <property type="component" value="Chromosome"/>
</dbReference>
<protein>
    <recommendedName>
        <fullName evidence="7">Protein-L-isoaspartate O-methyltransferase</fullName>
        <ecNumber evidence="7">2.1.1.77</ecNumber>
    </recommendedName>
    <alternativeName>
        <fullName evidence="7">L-isoaspartyl protein carboxyl methyltransferase</fullName>
    </alternativeName>
    <alternativeName>
        <fullName evidence="7">Protein L-isoaspartyl methyltransferase</fullName>
    </alternativeName>
    <alternativeName>
        <fullName evidence="7">Protein-beta-aspartate methyltransferase</fullName>
        <shortName evidence="7">PIMT</shortName>
    </alternativeName>
</protein>
<proteinExistence type="inferred from homology"/>
<dbReference type="SUPFAM" id="SSF53335">
    <property type="entry name" value="S-adenosyl-L-methionine-dependent methyltransferases"/>
    <property type="match status" value="1"/>
</dbReference>
<evidence type="ECO:0000256" key="4">
    <source>
        <dbReference type="ARBA" id="ARBA00022603"/>
    </source>
</evidence>
<dbReference type="PANTHER" id="PTHR11579:SF0">
    <property type="entry name" value="PROTEIN-L-ISOASPARTATE(D-ASPARTATE) O-METHYLTRANSFERASE"/>
    <property type="match status" value="1"/>
</dbReference>
<evidence type="ECO:0000313" key="9">
    <source>
        <dbReference type="Proteomes" id="UP001162734"/>
    </source>
</evidence>
<sequence length="226" mass="23933">MGAGRARYAPGVGPHEIERLRAQGIADERVLDALARLDRGRFVPGARRSDVEEDRPLPIGHGQTISQPFIVGYMTQLLRLGGEERVLEIGTGSGFQTAVLALLAREVFSVEIVPELAARAAQVLLGELGLRNVRLRIGDGSRGWPEQAPFDRILVTAAPDELPEELAAQLAPGGVMVVPIGSQEADSQVLALVERSGPGELTVKSTIPVRFVPLTRGGTGPGAGLC</sequence>
<dbReference type="NCBIfam" id="NF001453">
    <property type="entry name" value="PRK00312.1"/>
    <property type="match status" value="1"/>
</dbReference>
<dbReference type="InterPro" id="IPR000682">
    <property type="entry name" value="PCMT"/>
</dbReference>
<dbReference type="CDD" id="cd02440">
    <property type="entry name" value="AdoMet_MTases"/>
    <property type="match status" value="1"/>
</dbReference>
<dbReference type="Gene3D" id="3.40.50.150">
    <property type="entry name" value="Vaccinia Virus protein VP39"/>
    <property type="match status" value="1"/>
</dbReference>
<dbReference type="Pfam" id="PF01135">
    <property type="entry name" value="PCMT"/>
    <property type="match status" value="1"/>
</dbReference>
<organism evidence="8 9">
    <name type="scientific">Anaeromyxobacter paludicola</name>
    <dbReference type="NCBI Taxonomy" id="2918171"/>
    <lineage>
        <taxon>Bacteria</taxon>
        <taxon>Pseudomonadati</taxon>
        <taxon>Myxococcota</taxon>
        <taxon>Myxococcia</taxon>
        <taxon>Myxococcales</taxon>
        <taxon>Cystobacterineae</taxon>
        <taxon>Anaeromyxobacteraceae</taxon>
        <taxon>Anaeromyxobacter</taxon>
    </lineage>
</organism>
<keyword evidence="4 7" id="KW-0489">Methyltransferase</keyword>
<keyword evidence="3 7" id="KW-0963">Cytoplasm</keyword>
<dbReference type="HAMAP" id="MF_00090">
    <property type="entry name" value="PIMT"/>
    <property type="match status" value="1"/>
</dbReference>
<comment type="subcellular location">
    <subcellularLocation>
        <location evidence="1 7">Cytoplasm</location>
    </subcellularLocation>
</comment>
<evidence type="ECO:0000256" key="1">
    <source>
        <dbReference type="ARBA" id="ARBA00004496"/>
    </source>
</evidence>
<feature type="active site" evidence="7">
    <location>
        <position position="66"/>
    </location>
</feature>
<keyword evidence="9" id="KW-1185">Reference proteome</keyword>